<proteinExistence type="predicted"/>
<evidence type="ECO:0008006" key="4">
    <source>
        <dbReference type="Google" id="ProtNLM"/>
    </source>
</evidence>
<dbReference type="EMBL" id="AZCN01000048">
    <property type="protein sequence ID" value="KRK15453.1"/>
    <property type="molecule type" value="Genomic_DNA"/>
</dbReference>
<feature type="transmembrane region" description="Helical" evidence="1">
    <location>
        <begin position="6"/>
        <end position="26"/>
    </location>
</feature>
<keyword evidence="1" id="KW-1133">Transmembrane helix</keyword>
<keyword evidence="1" id="KW-0472">Membrane</keyword>
<comment type="caution">
    <text evidence="2">The sequence shown here is derived from an EMBL/GenBank/DDBJ whole genome shotgun (WGS) entry which is preliminary data.</text>
</comment>
<evidence type="ECO:0000313" key="3">
    <source>
        <dbReference type="Proteomes" id="UP000051181"/>
    </source>
</evidence>
<name>A0A0R1F0U3_9LACO</name>
<keyword evidence="1" id="KW-0812">Transmembrane</keyword>
<gene>
    <name evidence="2" type="ORF">FD22_GL001703</name>
</gene>
<dbReference type="Proteomes" id="UP000051181">
    <property type="component" value="Unassembled WGS sequence"/>
</dbReference>
<reference evidence="2 3" key="1">
    <citation type="journal article" date="2015" name="Genome Announc.">
        <title>Expanding the biotechnology potential of lactobacilli through comparative genomics of 213 strains and associated genera.</title>
        <authorList>
            <person name="Sun Z."/>
            <person name="Harris H.M."/>
            <person name="McCann A."/>
            <person name="Guo C."/>
            <person name="Argimon S."/>
            <person name="Zhang W."/>
            <person name="Yang X."/>
            <person name="Jeffery I.B."/>
            <person name="Cooney J.C."/>
            <person name="Kagawa T.F."/>
            <person name="Liu W."/>
            <person name="Song Y."/>
            <person name="Salvetti E."/>
            <person name="Wrobel A."/>
            <person name="Rasinkangas P."/>
            <person name="Parkhill J."/>
            <person name="Rea M.C."/>
            <person name="O'Sullivan O."/>
            <person name="Ritari J."/>
            <person name="Douillard F.P."/>
            <person name="Paul Ross R."/>
            <person name="Yang R."/>
            <person name="Briner A.E."/>
            <person name="Felis G.E."/>
            <person name="de Vos W.M."/>
            <person name="Barrangou R."/>
            <person name="Klaenhammer T.R."/>
            <person name="Caufield P.W."/>
            <person name="Cui Y."/>
            <person name="Zhang H."/>
            <person name="O'Toole P.W."/>
        </authorList>
    </citation>
    <scope>NUCLEOTIDE SEQUENCE [LARGE SCALE GENOMIC DNA]</scope>
    <source>
        <strain evidence="2 3">DSM 20001</strain>
    </source>
</reference>
<dbReference type="GeneID" id="65916643"/>
<dbReference type="AlphaFoldDB" id="A0A0R1F0U3"/>
<dbReference type="PATRIC" id="fig|913848.6.peg.1744"/>
<sequence length="95" mass="11074">MNKPRAFILLESLCALVVVTIGIYAFNSTFQQFIGKLRWQRQATDQAQVLWATAQHKQYKTGLSQLQMNDRVYRIQQQSHKICVDQGVHHAEITW</sequence>
<protein>
    <recommendedName>
        <fullName evidence="4">Type II secretion system protein</fullName>
    </recommendedName>
</protein>
<dbReference type="RefSeq" id="WP_010009446.1">
    <property type="nucleotide sequence ID" value="NZ_AZCN01000048.1"/>
</dbReference>
<accession>A0A0R1F0U3</accession>
<evidence type="ECO:0000313" key="2">
    <source>
        <dbReference type="EMBL" id="KRK15453.1"/>
    </source>
</evidence>
<evidence type="ECO:0000256" key="1">
    <source>
        <dbReference type="SAM" id="Phobius"/>
    </source>
</evidence>
<organism evidence="2 3">
    <name type="scientific">Loigolactobacillus coryniformis subsp. coryniformis KCTC 3167 = DSM 20001</name>
    <dbReference type="NCBI Taxonomy" id="913848"/>
    <lineage>
        <taxon>Bacteria</taxon>
        <taxon>Bacillati</taxon>
        <taxon>Bacillota</taxon>
        <taxon>Bacilli</taxon>
        <taxon>Lactobacillales</taxon>
        <taxon>Lactobacillaceae</taxon>
        <taxon>Loigolactobacillus</taxon>
    </lineage>
</organism>